<dbReference type="InterPro" id="IPR015421">
    <property type="entry name" value="PyrdxlP-dep_Trfase_major"/>
</dbReference>
<accession>A0A382H4U0</accession>
<dbReference type="GO" id="GO:0009102">
    <property type="term" value="P:biotin biosynthetic process"/>
    <property type="evidence" value="ECO:0007669"/>
    <property type="project" value="TreeGrafter"/>
</dbReference>
<dbReference type="AlphaFoldDB" id="A0A382H4U0"/>
<dbReference type="EMBL" id="UINC01059181">
    <property type="protein sequence ID" value="SVB82306.1"/>
    <property type="molecule type" value="Genomic_DNA"/>
</dbReference>
<keyword evidence="1" id="KW-0032">Aminotransferase</keyword>
<dbReference type="GO" id="GO:0030170">
    <property type="term" value="F:pyridoxal phosphate binding"/>
    <property type="evidence" value="ECO:0007669"/>
    <property type="project" value="InterPro"/>
</dbReference>
<gene>
    <name evidence="4" type="ORF">METZ01_LOCUS235160</name>
</gene>
<dbReference type="Gene3D" id="3.90.1150.10">
    <property type="entry name" value="Aspartate Aminotransferase, domain 1"/>
    <property type="match status" value="1"/>
</dbReference>
<dbReference type="GO" id="GO:0009448">
    <property type="term" value="P:gamma-aminobutyric acid metabolic process"/>
    <property type="evidence" value="ECO:0007669"/>
    <property type="project" value="TreeGrafter"/>
</dbReference>
<dbReference type="InterPro" id="IPR015422">
    <property type="entry name" value="PyrdxlP-dep_Trfase_small"/>
</dbReference>
<evidence type="ECO:0000313" key="4">
    <source>
        <dbReference type="EMBL" id="SVB82306.1"/>
    </source>
</evidence>
<feature type="non-terminal residue" evidence="4">
    <location>
        <position position="245"/>
    </location>
</feature>
<organism evidence="4">
    <name type="scientific">marine metagenome</name>
    <dbReference type="NCBI Taxonomy" id="408172"/>
    <lineage>
        <taxon>unclassified sequences</taxon>
        <taxon>metagenomes</taxon>
        <taxon>ecological metagenomes</taxon>
    </lineage>
</organism>
<keyword evidence="3" id="KW-0663">Pyridoxal phosphate</keyword>
<dbReference type="PANTHER" id="PTHR42684:SF3">
    <property type="entry name" value="ADENOSYLMETHIONINE-8-AMINO-7-OXONONANOATE AMINOTRANSFERASE"/>
    <property type="match status" value="1"/>
</dbReference>
<name>A0A382H4U0_9ZZZZ</name>
<dbReference type="InterPro" id="IPR015424">
    <property type="entry name" value="PyrdxlP-dep_Trfase"/>
</dbReference>
<sequence>MTVVENRSVEAWQELDLQHYLHPFTDHKDLGDKKSRIITRADGVYIYDADGNKILDGMSGLWCVNIGYGRKEIVQAAERQLSELPYYNSFFQCANPPSIELSKILCELTQPQFSRVFYTGSGSESIDTMLKMVWRYWDLMGQPERKTIVARKNAYHGSTVAGASLGGMAPMHKQGGIMPYIEHIEQPYWFGSDRKMSPEEFGLHTANALERKIEEIGADKIGAFVGEPIQGAGGVIIPPDTYWPE</sequence>
<keyword evidence="2" id="KW-0808">Transferase</keyword>
<dbReference type="GO" id="GO:0004015">
    <property type="term" value="F:adenosylmethionine-8-amino-7-oxononanoate transaminase activity"/>
    <property type="evidence" value="ECO:0007669"/>
    <property type="project" value="TreeGrafter"/>
</dbReference>
<evidence type="ECO:0000256" key="2">
    <source>
        <dbReference type="ARBA" id="ARBA00022679"/>
    </source>
</evidence>
<evidence type="ECO:0000256" key="3">
    <source>
        <dbReference type="ARBA" id="ARBA00022898"/>
    </source>
</evidence>
<proteinExistence type="predicted"/>
<evidence type="ECO:0000256" key="1">
    <source>
        <dbReference type="ARBA" id="ARBA00022576"/>
    </source>
</evidence>
<dbReference type="Pfam" id="PF00202">
    <property type="entry name" value="Aminotran_3"/>
    <property type="match status" value="1"/>
</dbReference>
<reference evidence="4" key="1">
    <citation type="submission" date="2018-05" db="EMBL/GenBank/DDBJ databases">
        <authorList>
            <person name="Lanie J.A."/>
            <person name="Ng W.-L."/>
            <person name="Kazmierczak K.M."/>
            <person name="Andrzejewski T.M."/>
            <person name="Davidsen T.M."/>
            <person name="Wayne K.J."/>
            <person name="Tettelin H."/>
            <person name="Glass J.I."/>
            <person name="Rusch D."/>
            <person name="Podicherti R."/>
            <person name="Tsui H.-C.T."/>
            <person name="Winkler M.E."/>
        </authorList>
    </citation>
    <scope>NUCLEOTIDE SEQUENCE</scope>
</reference>
<dbReference type="SUPFAM" id="SSF53383">
    <property type="entry name" value="PLP-dependent transferases"/>
    <property type="match status" value="1"/>
</dbReference>
<protein>
    <recommendedName>
        <fullName evidence="5">Aminotransferase class III-fold pyridoxal phosphate-dependent enzyme</fullName>
    </recommendedName>
</protein>
<dbReference type="PANTHER" id="PTHR42684">
    <property type="entry name" value="ADENOSYLMETHIONINE-8-AMINO-7-OXONONANOATE AMINOTRANSFERASE"/>
    <property type="match status" value="1"/>
</dbReference>
<evidence type="ECO:0008006" key="5">
    <source>
        <dbReference type="Google" id="ProtNLM"/>
    </source>
</evidence>
<dbReference type="InterPro" id="IPR005814">
    <property type="entry name" value="Aminotrans_3"/>
</dbReference>
<dbReference type="Gene3D" id="3.40.640.10">
    <property type="entry name" value="Type I PLP-dependent aspartate aminotransferase-like (Major domain)"/>
    <property type="match status" value="1"/>
</dbReference>